<reference evidence="7 8" key="1">
    <citation type="submission" date="2014-10" db="EMBL/GenBank/DDBJ databases">
        <title>Genome sequence of Novosphingobium malaysiense MUSC 273(T).</title>
        <authorList>
            <person name="Lee L.-H."/>
        </authorList>
    </citation>
    <scope>NUCLEOTIDE SEQUENCE [LARGE SCALE GENOMIC DNA]</scope>
    <source>
        <strain evidence="7 8">MUSC 273</strain>
    </source>
</reference>
<dbReference type="Pfam" id="PF07992">
    <property type="entry name" value="Pyr_redox_2"/>
    <property type="match status" value="1"/>
</dbReference>
<dbReference type="Proteomes" id="UP000031057">
    <property type="component" value="Unassembled WGS sequence"/>
</dbReference>
<keyword evidence="4" id="KW-0560">Oxidoreductase</keyword>
<evidence type="ECO:0000259" key="6">
    <source>
        <dbReference type="Pfam" id="PF07992"/>
    </source>
</evidence>
<dbReference type="InterPro" id="IPR036188">
    <property type="entry name" value="FAD/NAD-bd_sf"/>
</dbReference>
<organism evidence="7 8">
    <name type="scientific">Novosphingobium malaysiense</name>
    <dbReference type="NCBI Taxonomy" id="1348853"/>
    <lineage>
        <taxon>Bacteria</taxon>
        <taxon>Pseudomonadati</taxon>
        <taxon>Pseudomonadota</taxon>
        <taxon>Alphaproteobacteria</taxon>
        <taxon>Sphingomonadales</taxon>
        <taxon>Sphingomonadaceae</taxon>
        <taxon>Novosphingobium</taxon>
    </lineage>
</organism>
<gene>
    <name evidence="7" type="ORF">LK12_23235</name>
</gene>
<evidence type="ECO:0000256" key="3">
    <source>
        <dbReference type="ARBA" id="ARBA00022827"/>
    </source>
</evidence>
<dbReference type="AlphaFoldDB" id="A0A0B1ZHY6"/>
<dbReference type="PANTHER" id="PTHR43706">
    <property type="entry name" value="NADH DEHYDROGENASE"/>
    <property type="match status" value="1"/>
</dbReference>
<keyword evidence="5" id="KW-0520">NAD</keyword>
<evidence type="ECO:0000256" key="2">
    <source>
        <dbReference type="ARBA" id="ARBA00022630"/>
    </source>
</evidence>
<dbReference type="EMBL" id="JTDI01000012">
    <property type="protein sequence ID" value="KHK88908.1"/>
    <property type="molecule type" value="Genomic_DNA"/>
</dbReference>
<name>A0A0B1ZHY6_9SPHN</name>
<evidence type="ECO:0000313" key="7">
    <source>
        <dbReference type="EMBL" id="KHK88908.1"/>
    </source>
</evidence>
<comment type="similarity">
    <text evidence="1">Belongs to the NADH dehydrogenase family.</text>
</comment>
<dbReference type="InterPro" id="IPR023753">
    <property type="entry name" value="FAD/NAD-binding_dom"/>
</dbReference>
<evidence type="ECO:0000256" key="4">
    <source>
        <dbReference type="ARBA" id="ARBA00023002"/>
    </source>
</evidence>
<keyword evidence="3" id="KW-0274">FAD</keyword>
<evidence type="ECO:0000256" key="1">
    <source>
        <dbReference type="ARBA" id="ARBA00005272"/>
    </source>
</evidence>
<dbReference type="SUPFAM" id="SSF51905">
    <property type="entry name" value="FAD/NAD(P)-binding domain"/>
    <property type="match status" value="1"/>
</dbReference>
<accession>A0A0B1ZHY6</accession>
<dbReference type="PRINTS" id="PR00368">
    <property type="entry name" value="FADPNR"/>
</dbReference>
<dbReference type="OrthoDB" id="9781621at2"/>
<sequence length="402" mass="42402">MSQKIVIAGTGFAGVWAALSATRAIALASKEEAVEVIVVSPTPNLVIRPRLYEAVLENMDPDVGALLAAVGARHLPGLVETIDVDRRTIKVARVSGGHETIAYDRFILATGSQLFHPAVPGLKEYAFNTDQLETARDLDAHLKALASKPETSARNTVVIAGGGLTGLEAATEMPIRLRAALGADAQFRVILIDTADQPGGSMGVAPQPYFAEALTHAGVEVRSAVRVDAIDAGSVTLSSGEQIETNTVVWAAGVRASPLTEQIAGERDAFGRIVGDAFLHAPAAEGIFVTGDAVRAATDDIGNVAAMSCQHALSLGRVAGHNAAAELVGLPLHPYSQPKYVTCVDLGDWGALFTEGWDRQVQLTRDEAKAVKQEINRVWIYPPAPDRDAVFAVANPDYVIVP</sequence>
<proteinExistence type="inferred from homology"/>
<feature type="domain" description="FAD/NAD(P)-binding" evidence="6">
    <location>
        <begin position="4"/>
        <end position="310"/>
    </location>
</feature>
<dbReference type="STRING" id="1348853.LK12_23235"/>
<dbReference type="InterPro" id="IPR045024">
    <property type="entry name" value="NDH-2"/>
</dbReference>
<keyword evidence="8" id="KW-1185">Reference proteome</keyword>
<dbReference type="GO" id="GO:0003954">
    <property type="term" value="F:NADH dehydrogenase activity"/>
    <property type="evidence" value="ECO:0007669"/>
    <property type="project" value="InterPro"/>
</dbReference>
<dbReference type="PANTHER" id="PTHR43706:SF45">
    <property type="entry name" value="NADH DEHYDROGENASE-LIKE PROTEIN RV1812C"/>
    <property type="match status" value="1"/>
</dbReference>
<dbReference type="RefSeq" id="WP_039290586.1">
    <property type="nucleotide sequence ID" value="NZ_JTDI01000012.1"/>
</dbReference>
<comment type="caution">
    <text evidence="7">The sequence shown here is derived from an EMBL/GenBank/DDBJ whole genome shotgun (WGS) entry which is preliminary data.</text>
</comment>
<dbReference type="Gene3D" id="3.50.50.100">
    <property type="match status" value="1"/>
</dbReference>
<keyword evidence="2" id="KW-0285">Flavoprotein</keyword>
<dbReference type="PRINTS" id="PR00469">
    <property type="entry name" value="PNDRDTASEII"/>
</dbReference>
<protein>
    <submittedName>
        <fullName evidence="7">Pyridine nucleotide-disulfide oxidoreductase</fullName>
    </submittedName>
</protein>
<evidence type="ECO:0000256" key="5">
    <source>
        <dbReference type="ARBA" id="ARBA00023027"/>
    </source>
</evidence>
<evidence type="ECO:0000313" key="8">
    <source>
        <dbReference type="Proteomes" id="UP000031057"/>
    </source>
</evidence>